<dbReference type="InterPro" id="IPR026579">
    <property type="entry name" value="FtsQ"/>
</dbReference>
<keyword evidence="5 9" id="KW-0812">Transmembrane</keyword>
<keyword evidence="12" id="KW-1185">Reference proteome</keyword>
<dbReference type="EMBL" id="CP146069">
    <property type="protein sequence ID" value="WWR45592.1"/>
    <property type="molecule type" value="Genomic_DNA"/>
</dbReference>
<gene>
    <name evidence="9" type="primary">ftsQ</name>
    <name evidence="11" type="ORF">RZ517_12400</name>
</gene>
<protein>
    <recommendedName>
        <fullName evidence="9">Cell division protein FtsQ</fullName>
    </recommendedName>
</protein>
<dbReference type="InterPro" id="IPR045335">
    <property type="entry name" value="FtsQ_C_sf"/>
</dbReference>
<dbReference type="PANTHER" id="PTHR35851">
    <property type="entry name" value="CELL DIVISION PROTEIN FTSQ"/>
    <property type="match status" value="1"/>
</dbReference>
<keyword evidence="8 9" id="KW-0131">Cell cycle</keyword>
<evidence type="ECO:0000256" key="9">
    <source>
        <dbReference type="HAMAP-Rule" id="MF_00911"/>
    </source>
</evidence>
<dbReference type="Proteomes" id="UP001364156">
    <property type="component" value="Chromosome"/>
</dbReference>
<evidence type="ECO:0000259" key="10">
    <source>
        <dbReference type="PROSITE" id="PS51779"/>
    </source>
</evidence>
<dbReference type="InterPro" id="IPR005548">
    <property type="entry name" value="Cell_div_FtsQ/DivIB_C"/>
</dbReference>
<evidence type="ECO:0000256" key="5">
    <source>
        <dbReference type="ARBA" id="ARBA00022692"/>
    </source>
</evidence>
<dbReference type="GO" id="GO:0051301">
    <property type="term" value="P:cell division"/>
    <property type="evidence" value="ECO:0007669"/>
    <property type="project" value="UniProtKB-KW"/>
</dbReference>
<evidence type="ECO:0000256" key="3">
    <source>
        <dbReference type="ARBA" id="ARBA00022519"/>
    </source>
</evidence>
<dbReference type="Gene3D" id="3.40.50.11690">
    <property type="entry name" value="Cell division protein FtsQ/DivIB"/>
    <property type="match status" value="1"/>
</dbReference>
<feature type="domain" description="POTRA" evidence="10">
    <location>
        <begin position="78"/>
        <end position="146"/>
    </location>
</feature>
<reference evidence="11 12" key="1">
    <citation type="submission" date="2023-10" db="EMBL/GenBank/DDBJ databases">
        <title>Roseovarius strain S88 nov., isolated from a marine algae.</title>
        <authorList>
            <person name="Lee M.W."/>
            <person name="Lee J.K."/>
            <person name="Kim J.M."/>
            <person name="Choi D.G."/>
            <person name="Baek J.H."/>
            <person name="Bayburt H."/>
            <person name="Jung J.J."/>
            <person name="Han D.M."/>
            <person name="Jeon C.O."/>
        </authorList>
    </citation>
    <scope>NUCLEOTIDE SEQUENCE [LARGE SCALE GENOMIC DNA]</scope>
    <source>
        <strain evidence="11 12">S88</strain>
    </source>
</reference>
<organism evidence="11 12">
    <name type="scientific">Roseovarius phycicola</name>
    <dbReference type="NCBI Taxonomy" id="3080976"/>
    <lineage>
        <taxon>Bacteria</taxon>
        <taxon>Pseudomonadati</taxon>
        <taxon>Pseudomonadota</taxon>
        <taxon>Alphaproteobacteria</taxon>
        <taxon>Rhodobacterales</taxon>
        <taxon>Roseobacteraceae</taxon>
        <taxon>Roseovarius</taxon>
    </lineage>
</organism>
<evidence type="ECO:0000256" key="4">
    <source>
        <dbReference type="ARBA" id="ARBA00022618"/>
    </source>
</evidence>
<evidence type="ECO:0000256" key="8">
    <source>
        <dbReference type="ARBA" id="ARBA00023306"/>
    </source>
</evidence>
<dbReference type="PANTHER" id="PTHR35851:SF1">
    <property type="entry name" value="CELL DIVISION PROTEIN FTSQ"/>
    <property type="match status" value="1"/>
</dbReference>
<comment type="similarity">
    <text evidence="9">Belongs to the FtsQ/DivIB family. FtsQ subfamily.</text>
</comment>
<keyword evidence="7 9" id="KW-0472">Membrane</keyword>
<dbReference type="HAMAP" id="MF_00911">
    <property type="entry name" value="FtsQ_subfam"/>
    <property type="match status" value="1"/>
</dbReference>
<evidence type="ECO:0000256" key="2">
    <source>
        <dbReference type="ARBA" id="ARBA00022475"/>
    </source>
</evidence>
<dbReference type="Pfam" id="PF03799">
    <property type="entry name" value="FtsQ_DivIB_C"/>
    <property type="match status" value="1"/>
</dbReference>
<keyword evidence="6 9" id="KW-1133">Transmembrane helix</keyword>
<proteinExistence type="inferred from homology"/>
<keyword evidence="4 9" id="KW-0132">Cell division</keyword>
<evidence type="ECO:0000256" key="6">
    <source>
        <dbReference type="ARBA" id="ARBA00022989"/>
    </source>
</evidence>
<dbReference type="InterPro" id="IPR034746">
    <property type="entry name" value="POTRA"/>
</dbReference>
<comment type="function">
    <text evidence="9">Essential cell division protein.</text>
</comment>
<evidence type="ECO:0000256" key="1">
    <source>
        <dbReference type="ARBA" id="ARBA00004370"/>
    </source>
</evidence>
<evidence type="ECO:0000256" key="7">
    <source>
        <dbReference type="ARBA" id="ARBA00023136"/>
    </source>
</evidence>
<sequence length="294" mass="32933">MRQVKRPKLRLDPAPSRWSYRYQRLMLTPLFRKMLFLGLPLGISLGLAAAYLAQPERREAIAQAYTDIREQIETRPEFMVNLLAIEGASRDIEDDIREIFPHDLPSSSFDIDLEAVREMIVGLPGVADAHVRIRQGGVMVAEVSERVPVVIWRTRDGLGLVDAEGILIGEIDFRAARADLPVIAGEGADRHVPEALALIQAARPLGHRLRGLVRIGERRWDVVLDGGQRVLLPEAAPVRALERVIVLDDVQDMLSRDLVAVDMRLNARPTLRMNTTATEDWWQAKGLNLGINAE</sequence>
<keyword evidence="2 9" id="KW-1003">Cell membrane</keyword>
<dbReference type="RefSeq" id="WP_338548515.1">
    <property type="nucleotide sequence ID" value="NZ_CP146069.1"/>
</dbReference>
<keyword evidence="3 9" id="KW-0997">Cell inner membrane</keyword>
<evidence type="ECO:0000313" key="11">
    <source>
        <dbReference type="EMBL" id="WWR45592.1"/>
    </source>
</evidence>
<dbReference type="PROSITE" id="PS51779">
    <property type="entry name" value="POTRA"/>
    <property type="match status" value="1"/>
</dbReference>
<accession>A0ABZ2HEJ5</accession>
<evidence type="ECO:0000313" key="12">
    <source>
        <dbReference type="Proteomes" id="UP001364156"/>
    </source>
</evidence>
<name>A0ABZ2HEJ5_9RHOB</name>
<comment type="subcellular location">
    <subcellularLocation>
        <location evidence="9">Cell inner membrane</location>
        <topology evidence="9">Single-pass type II membrane protein</topology>
    </subcellularLocation>
    <subcellularLocation>
        <location evidence="1">Membrane</location>
    </subcellularLocation>
    <text evidence="9">Localizes to the division septum.</text>
</comment>